<dbReference type="NCBIfam" id="NF006588">
    <property type="entry name" value="PRK09120.1"/>
    <property type="match status" value="1"/>
</dbReference>
<dbReference type="PANTHER" id="PTHR42964">
    <property type="entry name" value="ENOYL-COA HYDRATASE"/>
    <property type="match status" value="1"/>
</dbReference>
<evidence type="ECO:0000256" key="1">
    <source>
        <dbReference type="ARBA" id="ARBA00005254"/>
    </source>
</evidence>
<evidence type="ECO:0000313" key="3">
    <source>
        <dbReference type="Proteomes" id="UP001595976"/>
    </source>
</evidence>
<keyword evidence="3" id="KW-1185">Reference proteome</keyword>
<dbReference type="CDD" id="cd06558">
    <property type="entry name" value="crotonase-like"/>
    <property type="match status" value="1"/>
</dbReference>
<comment type="caution">
    <text evidence="2">The sequence shown here is derived from an EMBL/GenBank/DDBJ whole genome shotgun (WGS) entry which is preliminary data.</text>
</comment>
<dbReference type="InterPro" id="IPR029045">
    <property type="entry name" value="ClpP/crotonase-like_dom_sf"/>
</dbReference>
<dbReference type="SUPFAM" id="SSF52096">
    <property type="entry name" value="ClpP/crotonase"/>
    <property type="match status" value="1"/>
</dbReference>
<sequence length="285" mass="31164">MENGSAEAAGGVTFETLLVDVVDGVAKITLNRPRKRNAMSPSLHRDMTRALALLRDDDAVRVLVITGAEDHFCAGMDLKEFFIALKDAPAEYERVWRMAVEWRARTLRNYPKPTIAMINGFCFGGAFSIVEGCDLAVAAQEATFGLSEINFKLFPGGSVSKSLANLLRPRDALWYGMTGRPFDGLTAEKIGLVNLAVPKAELEATTMELARELAAKDPHAMAATKEAYHMSLEMSWDAAMAYSFAKEQELVVRQGDAWKSEGIGDFLKGKFKPGLESHDAKIGQG</sequence>
<dbReference type="InterPro" id="IPR051683">
    <property type="entry name" value="Enoyl-CoA_Hydratase/Isomerase"/>
</dbReference>
<accession>A0ABW0F375</accession>
<reference evidence="3" key="1">
    <citation type="journal article" date="2019" name="Int. J. Syst. Evol. Microbiol.">
        <title>The Global Catalogue of Microorganisms (GCM) 10K type strain sequencing project: providing services to taxonomists for standard genome sequencing and annotation.</title>
        <authorList>
            <consortium name="The Broad Institute Genomics Platform"/>
            <consortium name="The Broad Institute Genome Sequencing Center for Infectious Disease"/>
            <person name="Wu L."/>
            <person name="Ma J."/>
        </authorList>
    </citation>
    <scope>NUCLEOTIDE SEQUENCE [LARGE SCALE GENOMIC DNA]</scope>
    <source>
        <strain evidence="3">CGMCC 1.15643</strain>
    </source>
</reference>
<organism evidence="2 3">
    <name type="scientific">Bosea minatitlanensis</name>
    <dbReference type="NCBI Taxonomy" id="128782"/>
    <lineage>
        <taxon>Bacteria</taxon>
        <taxon>Pseudomonadati</taxon>
        <taxon>Pseudomonadota</taxon>
        <taxon>Alphaproteobacteria</taxon>
        <taxon>Hyphomicrobiales</taxon>
        <taxon>Boseaceae</taxon>
        <taxon>Bosea</taxon>
    </lineage>
</organism>
<dbReference type="InterPro" id="IPR001753">
    <property type="entry name" value="Enoyl-CoA_hydra/iso"/>
</dbReference>
<dbReference type="PANTHER" id="PTHR42964:SF1">
    <property type="entry name" value="POLYKETIDE BIOSYNTHESIS ENOYL-COA HYDRATASE PKSH-RELATED"/>
    <property type="match status" value="1"/>
</dbReference>
<dbReference type="Pfam" id="PF00378">
    <property type="entry name" value="ECH_1"/>
    <property type="match status" value="1"/>
</dbReference>
<name>A0ABW0F375_9HYPH</name>
<gene>
    <name evidence="2" type="ORF">ACFPK2_08340</name>
</gene>
<proteinExistence type="inferred from homology"/>
<dbReference type="Proteomes" id="UP001595976">
    <property type="component" value="Unassembled WGS sequence"/>
</dbReference>
<keyword evidence="2" id="KW-0456">Lyase</keyword>
<dbReference type="GO" id="GO:0050547">
    <property type="term" value="F:feruloyl-CoA hydratase/lyase activity"/>
    <property type="evidence" value="ECO:0007669"/>
    <property type="project" value="UniProtKB-EC"/>
</dbReference>
<dbReference type="Gene3D" id="3.90.226.10">
    <property type="entry name" value="2-enoyl-CoA Hydratase, Chain A, domain 1"/>
    <property type="match status" value="1"/>
</dbReference>
<dbReference type="RefSeq" id="WP_260348526.1">
    <property type="nucleotide sequence ID" value="NZ_JAOAOS010000006.1"/>
</dbReference>
<dbReference type="EC" id="4.1.2.61" evidence="2"/>
<evidence type="ECO:0000313" key="2">
    <source>
        <dbReference type="EMBL" id="MFC5292999.1"/>
    </source>
</evidence>
<comment type="similarity">
    <text evidence="1">Belongs to the enoyl-CoA hydratase/isomerase family.</text>
</comment>
<protein>
    <submittedName>
        <fullName evidence="2">p-hydroxycinnamoyl CoA hydratase/lyase</fullName>
        <ecNumber evidence="2">4.1.2.61</ecNumber>
    </submittedName>
</protein>
<dbReference type="EMBL" id="JBHSLI010000003">
    <property type="protein sequence ID" value="MFC5292999.1"/>
    <property type="molecule type" value="Genomic_DNA"/>
</dbReference>